<dbReference type="PROSITE" id="PS51464">
    <property type="entry name" value="SIS"/>
    <property type="match status" value="1"/>
</dbReference>
<dbReference type="Proteomes" id="UP000003639">
    <property type="component" value="Unassembled WGS sequence"/>
</dbReference>
<dbReference type="SUPFAM" id="SSF46689">
    <property type="entry name" value="Homeodomain-like"/>
    <property type="match status" value="1"/>
</dbReference>
<dbReference type="EMBL" id="AAXG02000012">
    <property type="protein sequence ID" value="EDN00105.1"/>
    <property type="molecule type" value="Genomic_DNA"/>
</dbReference>
<evidence type="ECO:0000256" key="2">
    <source>
        <dbReference type="ARBA" id="ARBA00023125"/>
    </source>
</evidence>
<reference evidence="6 7" key="2">
    <citation type="submission" date="2007-06" db="EMBL/GenBank/DDBJ databases">
        <title>Draft genome sequence of Pseudoflavonifractor capillosus ATCC 29799.</title>
        <authorList>
            <person name="Sudarsanam P."/>
            <person name="Ley R."/>
            <person name="Guruge J."/>
            <person name="Turnbaugh P.J."/>
            <person name="Mahowald M."/>
            <person name="Liep D."/>
            <person name="Gordon J."/>
        </authorList>
    </citation>
    <scope>NUCLEOTIDE SEQUENCE [LARGE SCALE GENOMIC DNA]</scope>
    <source>
        <strain evidence="6 7">ATCC 29799</strain>
    </source>
</reference>
<dbReference type="GO" id="GO:0097367">
    <property type="term" value="F:carbohydrate derivative binding"/>
    <property type="evidence" value="ECO:0007669"/>
    <property type="project" value="InterPro"/>
</dbReference>
<dbReference type="SUPFAM" id="SSF53697">
    <property type="entry name" value="SIS domain"/>
    <property type="match status" value="1"/>
</dbReference>
<dbReference type="PANTHER" id="PTHR30514">
    <property type="entry name" value="GLUCOKINASE"/>
    <property type="match status" value="1"/>
</dbReference>
<dbReference type="Pfam" id="PF01380">
    <property type="entry name" value="SIS"/>
    <property type="match status" value="1"/>
</dbReference>
<keyword evidence="1" id="KW-0805">Transcription regulation</keyword>
<dbReference type="STRING" id="411467.BACCAP_01938"/>
<keyword evidence="2" id="KW-0238">DNA-binding</keyword>
<keyword evidence="3" id="KW-0804">Transcription</keyword>
<dbReference type="Gene3D" id="3.40.50.10490">
    <property type="entry name" value="Glucose-6-phosphate isomerase like protein, domain 1"/>
    <property type="match status" value="1"/>
</dbReference>
<evidence type="ECO:0000259" key="4">
    <source>
        <dbReference type="PROSITE" id="PS51071"/>
    </source>
</evidence>
<dbReference type="eggNOG" id="COG1737">
    <property type="taxonomic scope" value="Bacteria"/>
</dbReference>
<dbReference type="Pfam" id="PF01418">
    <property type="entry name" value="HTH_6"/>
    <property type="match status" value="1"/>
</dbReference>
<feature type="domain" description="HTH rpiR-type" evidence="4">
    <location>
        <begin position="15"/>
        <end position="91"/>
    </location>
</feature>
<comment type="caution">
    <text evidence="6">The sequence shown here is derived from an EMBL/GenBank/DDBJ whole genome shotgun (WGS) entry which is preliminary data.</text>
</comment>
<gene>
    <name evidence="6" type="ORF">BACCAP_01938</name>
</gene>
<sequence length="307" mass="33839">MGVIAPTQEVAFMPRDVLASIQSNMSTFSKGQKLIANFILESYDKAAFMTASKLGKTVNVSESTVVRFAAELGYDGYPAMQKALQEMIRNKLTSIQRIEVSNDRIGDHDILSMVMQADMEKIRLTMEETRREAFTASVDAIVSARRIYIMGIRSASAITSFLGFYFNLIFDNVVVVHTSAASELFEQLLRVGEGDVIIGVSFPRYSRRTVRAMEFARKQGATVLAITDSEASPLAAIADHALLAKSDMASFVDSLVAPLSLVNALIVAVGRKKNDDLSETFGKLEKIWDEYEVYEKIEDGTDRSAGT</sequence>
<dbReference type="InterPro" id="IPR035472">
    <property type="entry name" value="RpiR-like_SIS"/>
</dbReference>
<evidence type="ECO:0000259" key="5">
    <source>
        <dbReference type="PROSITE" id="PS51464"/>
    </source>
</evidence>
<dbReference type="PANTHER" id="PTHR30514:SF18">
    <property type="entry name" value="RPIR-FAMILY TRANSCRIPTIONAL REGULATOR"/>
    <property type="match status" value="1"/>
</dbReference>
<proteinExistence type="predicted"/>
<protein>
    <submittedName>
        <fullName evidence="6">SIS domain protein</fullName>
    </submittedName>
</protein>
<dbReference type="Gene3D" id="1.10.10.10">
    <property type="entry name" value="Winged helix-like DNA-binding domain superfamily/Winged helix DNA-binding domain"/>
    <property type="match status" value="1"/>
</dbReference>
<name>A6NUQ4_9FIRM</name>
<dbReference type="InterPro" id="IPR036388">
    <property type="entry name" value="WH-like_DNA-bd_sf"/>
</dbReference>
<keyword evidence="7" id="KW-1185">Reference proteome</keyword>
<dbReference type="InterPro" id="IPR000281">
    <property type="entry name" value="HTH_RpiR"/>
</dbReference>
<dbReference type="InterPro" id="IPR047640">
    <property type="entry name" value="RpiR-like"/>
</dbReference>
<dbReference type="PROSITE" id="PS51071">
    <property type="entry name" value="HTH_RPIR"/>
    <property type="match status" value="1"/>
</dbReference>
<reference evidence="6 7" key="1">
    <citation type="submission" date="2007-04" db="EMBL/GenBank/DDBJ databases">
        <authorList>
            <person name="Fulton L."/>
            <person name="Clifton S."/>
            <person name="Fulton B."/>
            <person name="Xu J."/>
            <person name="Minx P."/>
            <person name="Pepin K.H."/>
            <person name="Johnson M."/>
            <person name="Thiruvilangam P."/>
            <person name="Bhonagiri V."/>
            <person name="Nash W.E."/>
            <person name="Mardis E.R."/>
            <person name="Wilson R.K."/>
        </authorList>
    </citation>
    <scope>NUCLEOTIDE SEQUENCE [LARGE SCALE GENOMIC DNA]</scope>
    <source>
        <strain evidence="6 7">ATCC 29799</strain>
    </source>
</reference>
<dbReference type="GO" id="GO:0003677">
    <property type="term" value="F:DNA binding"/>
    <property type="evidence" value="ECO:0007669"/>
    <property type="project" value="UniProtKB-KW"/>
</dbReference>
<evidence type="ECO:0000313" key="7">
    <source>
        <dbReference type="Proteomes" id="UP000003639"/>
    </source>
</evidence>
<organism evidence="6 7">
    <name type="scientific">Pseudoflavonifractor capillosus ATCC 29799</name>
    <dbReference type="NCBI Taxonomy" id="411467"/>
    <lineage>
        <taxon>Bacteria</taxon>
        <taxon>Bacillati</taxon>
        <taxon>Bacillota</taxon>
        <taxon>Clostridia</taxon>
        <taxon>Eubacteriales</taxon>
        <taxon>Oscillospiraceae</taxon>
        <taxon>Pseudoflavonifractor</taxon>
    </lineage>
</organism>
<dbReference type="InterPro" id="IPR009057">
    <property type="entry name" value="Homeodomain-like_sf"/>
</dbReference>
<evidence type="ECO:0000313" key="6">
    <source>
        <dbReference type="EMBL" id="EDN00105.1"/>
    </source>
</evidence>
<dbReference type="GO" id="GO:1901135">
    <property type="term" value="P:carbohydrate derivative metabolic process"/>
    <property type="evidence" value="ECO:0007669"/>
    <property type="project" value="InterPro"/>
</dbReference>
<accession>A6NUQ4</accession>
<evidence type="ECO:0000256" key="3">
    <source>
        <dbReference type="ARBA" id="ARBA00023163"/>
    </source>
</evidence>
<dbReference type="GO" id="GO:0003700">
    <property type="term" value="F:DNA-binding transcription factor activity"/>
    <property type="evidence" value="ECO:0007669"/>
    <property type="project" value="InterPro"/>
</dbReference>
<feature type="domain" description="SIS" evidence="5">
    <location>
        <begin position="137"/>
        <end position="275"/>
    </location>
</feature>
<dbReference type="InterPro" id="IPR046348">
    <property type="entry name" value="SIS_dom_sf"/>
</dbReference>
<dbReference type="InterPro" id="IPR001347">
    <property type="entry name" value="SIS_dom"/>
</dbReference>
<dbReference type="CDD" id="cd05013">
    <property type="entry name" value="SIS_RpiR"/>
    <property type="match status" value="1"/>
</dbReference>
<dbReference type="AlphaFoldDB" id="A6NUQ4"/>
<evidence type="ECO:0000256" key="1">
    <source>
        <dbReference type="ARBA" id="ARBA00023015"/>
    </source>
</evidence>